<keyword evidence="6 7" id="KW-0472">Membrane</keyword>
<dbReference type="InterPro" id="IPR000515">
    <property type="entry name" value="MetI-like"/>
</dbReference>
<comment type="subcellular location">
    <subcellularLocation>
        <location evidence="1 7">Cell membrane</location>
        <topology evidence="1 7">Multi-pass membrane protein</topology>
    </subcellularLocation>
</comment>
<dbReference type="GO" id="GO:0055085">
    <property type="term" value="P:transmembrane transport"/>
    <property type="evidence" value="ECO:0007669"/>
    <property type="project" value="InterPro"/>
</dbReference>
<organism evidence="9 10">
    <name type="scientific">Veronia pacifica</name>
    <dbReference type="NCBI Taxonomy" id="1080227"/>
    <lineage>
        <taxon>Bacteria</taxon>
        <taxon>Pseudomonadati</taxon>
        <taxon>Pseudomonadota</taxon>
        <taxon>Gammaproteobacteria</taxon>
        <taxon>Vibrionales</taxon>
        <taxon>Vibrionaceae</taxon>
        <taxon>Veronia</taxon>
    </lineage>
</organism>
<dbReference type="AlphaFoldDB" id="A0A1C3EBG9"/>
<dbReference type="Pfam" id="PF00528">
    <property type="entry name" value="BPD_transp_1"/>
    <property type="match status" value="1"/>
</dbReference>
<evidence type="ECO:0000256" key="1">
    <source>
        <dbReference type="ARBA" id="ARBA00004651"/>
    </source>
</evidence>
<feature type="domain" description="ABC transmembrane type-1" evidence="8">
    <location>
        <begin position="99"/>
        <end position="302"/>
    </location>
</feature>
<feature type="transmembrane region" description="Helical" evidence="7">
    <location>
        <begin position="277"/>
        <end position="302"/>
    </location>
</feature>
<dbReference type="Proteomes" id="UP000094936">
    <property type="component" value="Unassembled WGS sequence"/>
</dbReference>
<evidence type="ECO:0000256" key="7">
    <source>
        <dbReference type="RuleBase" id="RU363032"/>
    </source>
</evidence>
<evidence type="ECO:0000313" key="9">
    <source>
        <dbReference type="EMBL" id="ODA30596.1"/>
    </source>
</evidence>
<dbReference type="InterPro" id="IPR025966">
    <property type="entry name" value="OppC_N"/>
</dbReference>
<feature type="transmembrane region" description="Helical" evidence="7">
    <location>
        <begin position="177"/>
        <end position="195"/>
    </location>
</feature>
<keyword evidence="5 7" id="KW-1133">Transmembrane helix</keyword>
<evidence type="ECO:0000256" key="4">
    <source>
        <dbReference type="ARBA" id="ARBA00022692"/>
    </source>
</evidence>
<dbReference type="EMBL" id="LYBM01000051">
    <property type="protein sequence ID" value="ODA30596.1"/>
    <property type="molecule type" value="Genomic_DNA"/>
</dbReference>
<dbReference type="Pfam" id="PF12911">
    <property type="entry name" value="OppC_N"/>
    <property type="match status" value="1"/>
</dbReference>
<evidence type="ECO:0000256" key="6">
    <source>
        <dbReference type="ARBA" id="ARBA00023136"/>
    </source>
</evidence>
<comment type="similarity">
    <text evidence="7">Belongs to the binding-protein-dependent transport system permease family.</text>
</comment>
<dbReference type="PROSITE" id="PS50928">
    <property type="entry name" value="ABC_TM1"/>
    <property type="match status" value="1"/>
</dbReference>
<keyword evidence="3" id="KW-1003">Cell membrane</keyword>
<keyword evidence="2 7" id="KW-0813">Transport</keyword>
<evidence type="ECO:0000256" key="5">
    <source>
        <dbReference type="ARBA" id="ARBA00022989"/>
    </source>
</evidence>
<dbReference type="InterPro" id="IPR035906">
    <property type="entry name" value="MetI-like_sf"/>
</dbReference>
<feature type="transmembrane region" description="Helical" evidence="7">
    <location>
        <begin position="35"/>
        <end position="60"/>
    </location>
</feature>
<evidence type="ECO:0000256" key="2">
    <source>
        <dbReference type="ARBA" id="ARBA00022448"/>
    </source>
</evidence>
<dbReference type="GO" id="GO:0005886">
    <property type="term" value="C:plasma membrane"/>
    <property type="evidence" value="ECO:0007669"/>
    <property type="project" value="UniProtKB-SubCell"/>
</dbReference>
<dbReference type="InterPro" id="IPR050366">
    <property type="entry name" value="BP-dependent_transpt_permease"/>
</dbReference>
<feature type="transmembrane region" description="Helical" evidence="7">
    <location>
        <begin position="138"/>
        <end position="157"/>
    </location>
</feature>
<keyword evidence="4 7" id="KW-0812">Transmembrane</keyword>
<name>A0A1C3EBG9_9GAMM</name>
<dbReference type="PANTHER" id="PTHR43386">
    <property type="entry name" value="OLIGOPEPTIDE TRANSPORT SYSTEM PERMEASE PROTEIN APPC"/>
    <property type="match status" value="1"/>
</dbReference>
<protein>
    <submittedName>
        <fullName evidence="9">NAD synthetase</fullName>
    </submittedName>
</protein>
<accession>A0A1C3EBG9</accession>
<proteinExistence type="inferred from homology"/>
<evidence type="ECO:0000259" key="8">
    <source>
        <dbReference type="PROSITE" id="PS50928"/>
    </source>
</evidence>
<feature type="transmembrane region" description="Helical" evidence="7">
    <location>
        <begin position="230"/>
        <end position="257"/>
    </location>
</feature>
<dbReference type="RefSeq" id="WP_068905107.1">
    <property type="nucleotide sequence ID" value="NZ_JBHUIF010000029.1"/>
</dbReference>
<reference evidence="9 10" key="1">
    <citation type="submission" date="2016-05" db="EMBL/GenBank/DDBJ databases">
        <title>Genomic Taxonomy of the Vibrionaceae.</title>
        <authorList>
            <person name="Gomez-Gil B."/>
            <person name="Enciso-Ibarra J."/>
        </authorList>
    </citation>
    <scope>NUCLEOTIDE SEQUENCE [LARGE SCALE GENOMIC DNA]</scope>
    <source>
        <strain evidence="9 10">CAIM 1920</strain>
    </source>
</reference>
<dbReference type="CDD" id="cd06261">
    <property type="entry name" value="TM_PBP2"/>
    <property type="match status" value="1"/>
</dbReference>
<feature type="transmembrane region" description="Helical" evidence="7">
    <location>
        <begin position="101"/>
        <end position="126"/>
    </location>
</feature>
<sequence>MTTAIATDLNKSKSKSERSTSPTALIINRFFQHRAGVLGGAFLLLLIITCFCAPLIQSWIGHDPFEVNFFTRYQPVSAEFWLGSDELGRDVFLRLLYAGQISLAFGFVTAVFTAIVGTSLGIISGYFGGKVDGFIMRWADFTLSLPVLPLLIVVAAIDLEKLGISEELARSDAFTVGRLTVILCLFGWPLTARLVRSGTLSVREREYVKAAQGYGASSFRIITRHVLPNVLSPVIVATTMGIGLVILTEAALSFLGFGIQPPTPSWGNMLTNAKESIWQSPTLAIFPGLAIVVTVMAFNFLGDALQDALDPKSK</sequence>
<dbReference type="OrthoDB" id="9805884at2"/>
<keyword evidence="10" id="KW-1185">Reference proteome</keyword>
<dbReference type="SUPFAM" id="SSF161098">
    <property type="entry name" value="MetI-like"/>
    <property type="match status" value="1"/>
</dbReference>
<evidence type="ECO:0000313" key="10">
    <source>
        <dbReference type="Proteomes" id="UP000094936"/>
    </source>
</evidence>
<evidence type="ECO:0000256" key="3">
    <source>
        <dbReference type="ARBA" id="ARBA00022475"/>
    </source>
</evidence>
<gene>
    <name evidence="9" type="ORF">A8L45_19885</name>
</gene>
<dbReference type="Gene3D" id="1.10.3720.10">
    <property type="entry name" value="MetI-like"/>
    <property type="match status" value="1"/>
</dbReference>
<dbReference type="PANTHER" id="PTHR43386:SF1">
    <property type="entry name" value="D,D-DIPEPTIDE TRANSPORT SYSTEM PERMEASE PROTEIN DDPC-RELATED"/>
    <property type="match status" value="1"/>
</dbReference>
<dbReference type="STRING" id="1080227.A8L45_19885"/>
<comment type="caution">
    <text evidence="9">The sequence shown here is derived from an EMBL/GenBank/DDBJ whole genome shotgun (WGS) entry which is preliminary data.</text>
</comment>